<reference evidence="2" key="1">
    <citation type="journal article" date="2015" name="Nature">
        <title>Complex archaea that bridge the gap between prokaryotes and eukaryotes.</title>
        <authorList>
            <person name="Spang A."/>
            <person name="Saw J.H."/>
            <person name="Jorgensen S.L."/>
            <person name="Zaremba-Niedzwiedzka K."/>
            <person name="Martijn J."/>
            <person name="Lind A.E."/>
            <person name="van Eijk R."/>
            <person name="Schleper C."/>
            <person name="Guy L."/>
            <person name="Ettema T.J."/>
        </authorList>
    </citation>
    <scope>NUCLEOTIDE SEQUENCE</scope>
</reference>
<evidence type="ECO:0000256" key="1">
    <source>
        <dbReference type="SAM" id="Phobius"/>
    </source>
</evidence>
<feature type="transmembrane region" description="Helical" evidence="1">
    <location>
        <begin position="12"/>
        <end position="32"/>
    </location>
</feature>
<keyword evidence="1" id="KW-1133">Transmembrane helix</keyword>
<keyword evidence="1" id="KW-0812">Transmembrane</keyword>
<evidence type="ECO:0000313" key="2">
    <source>
        <dbReference type="EMBL" id="KKK85652.1"/>
    </source>
</evidence>
<sequence>EIFEKQYNGKKNLITSSLLGLSLIIVFVVYIVTSVLSNLPNI</sequence>
<organism evidence="2">
    <name type="scientific">marine sediment metagenome</name>
    <dbReference type="NCBI Taxonomy" id="412755"/>
    <lineage>
        <taxon>unclassified sequences</taxon>
        <taxon>metagenomes</taxon>
        <taxon>ecological metagenomes</taxon>
    </lineage>
</organism>
<protein>
    <submittedName>
        <fullName evidence="2">Uncharacterized protein</fullName>
    </submittedName>
</protein>
<gene>
    <name evidence="2" type="ORF">LCGC14_2771130</name>
</gene>
<name>A0A0F8YW22_9ZZZZ</name>
<dbReference type="AlphaFoldDB" id="A0A0F8YW22"/>
<feature type="non-terminal residue" evidence="2">
    <location>
        <position position="1"/>
    </location>
</feature>
<accession>A0A0F8YW22</accession>
<comment type="caution">
    <text evidence="2">The sequence shown here is derived from an EMBL/GenBank/DDBJ whole genome shotgun (WGS) entry which is preliminary data.</text>
</comment>
<proteinExistence type="predicted"/>
<keyword evidence="1" id="KW-0472">Membrane</keyword>
<dbReference type="EMBL" id="LAZR01051209">
    <property type="protein sequence ID" value="KKK85652.1"/>
    <property type="molecule type" value="Genomic_DNA"/>
</dbReference>